<dbReference type="InterPro" id="IPR052934">
    <property type="entry name" value="Methyl-DNA_Rec/Restrict_Enz"/>
</dbReference>
<dbReference type="Pfam" id="PF07728">
    <property type="entry name" value="AAA_5"/>
    <property type="match status" value="1"/>
</dbReference>
<dbReference type="Gene3D" id="3.40.50.300">
    <property type="entry name" value="P-loop containing nucleotide triphosphate hydrolases"/>
    <property type="match status" value="1"/>
</dbReference>
<evidence type="ECO:0000313" key="2">
    <source>
        <dbReference type="EMBL" id="MCF0063996.1"/>
    </source>
</evidence>
<dbReference type="RefSeq" id="WP_234656915.1">
    <property type="nucleotide sequence ID" value="NZ_CP094997.1"/>
</dbReference>
<accession>A0A9X1PS00</accession>
<dbReference type="SUPFAM" id="SSF52540">
    <property type="entry name" value="P-loop containing nucleoside triphosphate hydrolases"/>
    <property type="match status" value="1"/>
</dbReference>
<protein>
    <submittedName>
        <fullName evidence="2">DUF3578 domain-containing protein</fullName>
    </submittedName>
</protein>
<dbReference type="Gene3D" id="3.30.920.90">
    <property type="match status" value="1"/>
</dbReference>
<reference evidence="2" key="1">
    <citation type="submission" date="2021-12" db="EMBL/GenBank/DDBJ databases">
        <title>Novel species in genus Dyadobacter.</title>
        <authorList>
            <person name="Ma C."/>
        </authorList>
    </citation>
    <scope>NUCLEOTIDE SEQUENCE</scope>
    <source>
        <strain evidence="2">LJ419</strain>
    </source>
</reference>
<evidence type="ECO:0000259" key="1">
    <source>
        <dbReference type="SMART" id="SM00382"/>
    </source>
</evidence>
<organism evidence="2 3">
    <name type="scientific">Dyadobacter chenwenxiniae</name>
    <dbReference type="NCBI Taxonomy" id="2906456"/>
    <lineage>
        <taxon>Bacteria</taxon>
        <taxon>Pseudomonadati</taxon>
        <taxon>Bacteroidota</taxon>
        <taxon>Cytophagia</taxon>
        <taxon>Cytophagales</taxon>
        <taxon>Spirosomataceae</taxon>
        <taxon>Dyadobacter</taxon>
    </lineage>
</organism>
<dbReference type="PANTHER" id="PTHR37291:SF1">
    <property type="entry name" value="TYPE IV METHYL-DIRECTED RESTRICTION ENZYME ECOKMCRB SUBUNIT"/>
    <property type="match status" value="1"/>
</dbReference>
<name>A0A9X1PS00_9BACT</name>
<dbReference type="InterPro" id="IPR011704">
    <property type="entry name" value="ATPase_dyneun-rel_AAA"/>
</dbReference>
<dbReference type="InterPro" id="IPR003593">
    <property type="entry name" value="AAA+_ATPase"/>
</dbReference>
<comment type="caution">
    <text evidence="2">The sequence shown here is derived from an EMBL/GenBank/DDBJ whole genome shotgun (WGS) entry which is preliminary data.</text>
</comment>
<feature type="domain" description="AAA+ ATPase" evidence="1">
    <location>
        <begin position="194"/>
        <end position="359"/>
    </location>
</feature>
<dbReference type="SMART" id="SM00382">
    <property type="entry name" value="AAA"/>
    <property type="match status" value="1"/>
</dbReference>
<evidence type="ECO:0000313" key="3">
    <source>
        <dbReference type="Proteomes" id="UP001139000"/>
    </source>
</evidence>
<dbReference type="Proteomes" id="UP001139000">
    <property type="component" value="Unassembled WGS sequence"/>
</dbReference>
<dbReference type="InterPro" id="IPR027417">
    <property type="entry name" value="P-loop_NTPase"/>
</dbReference>
<sequence length="531" mass="60173">MEYFDELSRFLEQSQTDSLKTAHYADQFDGLKVKLSFGKGNPARVTWIAFLAEGQTISNGIYPFYLYFKKQNLLVLSYGLSETIPPNTNWKLVNPVRISDYFKRNDLGKPARYGVSLVFKVYDPANLVREEIEEDLAEIISIYKHSVSEKPLLLKQKLNPKVAFDYKAFQKSIAGCNLHMNPNFTLRFITSLLAKPFVILTGLSGSGKTKLAQAFSKWICESEDQICLVAVGADWTNREPLLGYPNALEEGKYVKPDSGVLDLILLADKNQAKPYFLILDEMNLSHVERYFADFLSVMESGGDIKLHPEYESKQDNIPPKIRLPKNLFIIGTVNIDETTYMFSPKVLDRANVIEFRVIREEMAHFLNLDCTLNLDSLHGAGSIMATSFVELALNRQLEINSKVLISNTLLNFFEQLQKAGAEFGYRSAAEIMRFAAIANHMEPEWKISEVIDAAIVQKLLLKVHGSRRRLEPVLKTLGALCVTDADKVEDYLNSKKELAELGQIHYPITLEKLMRMYKSLIANGFTSFSEA</sequence>
<dbReference type="PANTHER" id="PTHR37291">
    <property type="entry name" value="5-METHYLCYTOSINE-SPECIFIC RESTRICTION ENZYME B"/>
    <property type="match status" value="1"/>
</dbReference>
<keyword evidence="3" id="KW-1185">Reference proteome</keyword>
<dbReference type="AlphaFoldDB" id="A0A9X1PS00"/>
<proteinExistence type="predicted"/>
<dbReference type="GO" id="GO:0005524">
    <property type="term" value="F:ATP binding"/>
    <property type="evidence" value="ECO:0007669"/>
    <property type="project" value="InterPro"/>
</dbReference>
<gene>
    <name evidence="2" type="ORF">LXM26_20945</name>
</gene>
<dbReference type="EMBL" id="JAJTTC010000006">
    <property type="protein sequence ID" value="MCF0063996.1"/>
    <property type="molecule type" value="Genomic_DNA"/>
</dbReference>
<dbReference type="GO" id="GO:0016887">
    <property type="term" value="F:ATP hydrolysis activity"/>
    <property type="evidence" value="ECO:0007669"/>
    <property type="project" value="InterPro"/>
</dbReference>